<dbReference type="InterPro" id="IPR053161">
    <property type="entry name" value="Ulvan_degrading_GH"/>
</dbReference>
<comment type="caution">
    <text evidence="1">The sequence shown here is derived from an EMBL/GenBank/DDBJ whole genome shotgun (WGS) entry which is preliminary data.</text>
</comment>
<evidence type="ECO:0000313" key="1">
    <source>
        <dbReference type="EMBL" id="HJB58158.1"/>
    </source>
</evidence>
<dbReference type="PANTHER" id="PTHR36848">
    <property type="entry name" value="DNA-BINDING PROTEIN (PUTATIVE SECRETED PROTEIN)-RELATED"/>
    <property type="match status" value="1"/>
</dbReference>
<dbReference type="EMBL" id="DWXX01000012">
    <property type="protein sequence ID" value="HJB58158.1"/>
    <property type="molecule type" value="Genomic_DNA"/>
</dbReference>
<protein>
    <submittedName>
        <fullName evidence="1">Uncharacterized protein</fullName>
    </submittedName>
</protein>
<evidence type="ECO:0000313" key="2">
    <source>
        <dbReference type="Proteomes" id="UP000824211"/>
    </source>
</evidence>
<dbReference type="PANTHER" id="PTHR36848:SF2">
    <property type="entry name" value="SECRETED PROTEIN"/>
    <property type="match status" value="1"/>
</dbReference>
<dbReference type="AlphaFoldDB" id="A0A9D2MEJ7"/>
<proteinExistence type="predicted"/>
<name>A0A9D2MEJ7_9FIRM</name>
<gene>
    <name evidence="1" type="ORF">H9771_00620</name>
</gene>
<reference evidence="1" key="2">
    <citation type="submission" date="2021-04" db="EMBL/GenBank/DDBJ databases">
        <authorList>
            <person name="Gilroy R."/>
        </authorList>
    </citation>
    <scope>NUCLEOTIDE SEQUENCE</scope>
    <source>
        <strain evidence="1">ChiHjej9B8-13557</strain>
    </source>
</reference>
<reference evidence="1" key="1">
    <citation type="journal article" date="2021" name="PeerJ">
        <title>Extensive microbial diversity within the chicken gut microbiome revealed by metagenomics and culture.</title>
        <authorList>
            <person name="Gilroy R."/>
            <person name="Ravi A."/>
            <person name="Getino M."/>
            <person name="Pursley I."/>
            <person name="Horton D.L."/>
            <person name="Alikhan N.F."/>
            <person name="Baker D."/>
            <person name="Gharbi K."/>
            <person name="Hall N."/>
            <person name="Watson M."/>
            <person name="Adriaenssens E.M."/>
            <person name="Foster-Nyarko E."/>
            <person name="Jarju S."/>
            <person name="Secka A."/>
            <person name="Antonio M."/>
            <person name="Oren A."/>
            <person name="Chaudhuri R.R."/>
            <person name="La Ragione R."/>
            <person name="Hildebrand F."/>
            <person name="Pallen M.J."/>
        </authorList>
    </citation>
    <scope>NUCLEOTIDE SEQUENCE</scope>
    <source>
        <strain evidence="1">ChiHjej9B8-13557</strain>
    </source>
</reference>
<organism evidence="1 2">
    <name type="scientific">Candidatus Faecalibacterium faecipullorum</name>
    <dbReference type="NCBI Taxonomy" id="2838578"/>
    <lineage>
        <taxon>Bacteria</taxon>
        <taxon>Bacillati</taxon>
        <taxon>Bacillota</taxon>
        <taxon>Clostridia</taxon>
        <taxon>Eubacteriales</taxon>
        <taxon>Oscillospiraceae</taxon>
        <taxon>Faecalibacterium</taxon>
    </lineage>
</organism>
<sequence length="699" mass="77366">MELINLLDRPGREYTPFPFWFLNDELTADELRRQLEDFAAHGVYGVVLHPRIGLPRTMPYLSEAFFDAIEAAVREAERLGMRVILYDEGMYPSGSACGQVVAANPDYASRGIDLLPPDAALEEGDKLLARTPGGLLVSRFTRGTIRGIHFGQDDGEPDAPPSTDLLNPDAVELFIRLTHDAYYKRLKQWFGTTVIAFFTDEPSIMGRNPRTPFAWTKGFEDAFTAAGGVLADLAALFCGEENASTRLYHRMILEMEGEVYYRRLSDWCAGHGIALVGHPHQSDDIEVERWFQIPGQDLALRWVAPEKPDAGIDGMMGHCSADAALLMGCRRNANECFGACNRGGNPWQLSGGDIKWYLDWLAVRGVNLFIPHAFYYSIEGARKDERPPDVGPHSSWWPRYRLWSDYIRRLSALMTDAEVRVRVALPCRNRDLHPETAAALERAQISCCCLPESVWPDCHIEDGRLHCRGLVFDAVAGDAAWFPALPHWGDAAFDRAVTPDCVCTPPQPALRVRRFARCGAECWFLVNEGEESIEASVTFPGAERLGGYDLWAGRAFRLAAGDAASITLPRRGSLLVFACPAADWAGLPVRPADVLLPEAAFRLTEERPDAVQKVYEADYPVDALPDGGRLLLPVQAEELCELTVNGQDAGAAFWSPCAFEVGGLLRPGANRLRLTVTGSLANRYGERPVPYGLGVREAE</sequence>
<accession>A0A9D2MEJ7</accession>
<dbReference type="Proteomes" id="UP000824211">
    <property type="component" value="Unassembled WGS sequence"/>
</dbReference>